<comment type="caution">
    <text evidence="1">The sequence shown here is derived from an EMBL/GenBank/DDBJ whole genome shotgun (WGS) entry which is preliminary data.</text>
</comment>
<reference evidence="1" key="1">
    <citation type="submission" date="2013-04" db="EMBL/GenBank/DDBJ databases">
        <authorList>
            <person name="Qu J."/>
            <person name="Murali S.C."/>
            <person name="Bandaranaike D."/>
            <person name="Bellair M."/>
            <person name="Blankenburg K."/>
            <person name="Chao H."/>
            <person name="Dinh H."/>
            <person name="Doddapaneni H."/>
            <person name="Downs B."/>
            <person name="Dugan-Rocha S."/>
            <person name="Elkadiri S."/>
            <person name="Gnanaolivu R.D."/>
            <person name="Hernandez B."/>
            <person name="Javaid M."/>
            <person name="Jayaseelan J.C."/>
            <person name="Lee S."/>
            <person name="Li M."/>
            <person name="Ming W."/>
            <person name="Munidasa M."/>
            <person name="Muniz J."/>
            <person name="Nguyen L."/>
            <person name="Ongeri F."/>
            <person name="Osuji N."/>
            <person name="Pu L.-L."/>
            <person name="Puazo M."/>
            <person name="Qu C."/>
            <person name="Quiroz J."/>
            <person name="Raj R."/>
            <person name="Weissenberger G."/>
            <person name="Xin Y."/>
            <person name="Zou X."/>
            <person name="Han Y."/>
            <person name="Richards S."/>
            <person name="Worley K."/>
            <person name="Muzny D."/>
            <person name="Gibbs R."/>
        </authorList>
    </citation>
    <scope>NUCLEOTIDE SEQUENCE</scope>
    <source>
        <strain evidence="1">Sampled in the wild</strain>
    </source>
</reference>
<dbReference type="OrthoDB" id="10518205at2759"/>
<dbReference type="AlphaFoldDB" id="A0A8K0NZA7"/>
<sequence>MGPMQKRGGGVAMVRRHPSAALSLASRKRQQFMAMPYHPLARFRGVDSPVISAPMIGPYRPSPPFALPLGVSSYGPRPDSAGVAAVEDAAEDEEIERETETGALSAGQLLSLLSAVARERGLGDVGRINKGLRFGMTRRR</sequence>
<reference evidence="1" key="2">
    <citation type="submission" date="2017-10" db="EMBL/GenBank/DDBJ databases">
        <title>Ladona fulva Genome sequencing and assembly.</title>
        <authorList>
            <person name="Murali S."/>
            <person name="Richards S."/>
            <person name="Bandaranaike D."/>
            <person name="Bellair M."/>
            <person name="Blankenburg K."/>
            <person name="Chao H."/>
            <person name="Dinh H."/>
            <person name="Doddapaneni H."/>
            <person name="Dugan-Rocha S."/>
            <person name="Elkadiri S."/>
            <person name="Gnanaolivu R."/>
            <person name="Hernandez B."/>
            <person name="Skinner E."/>
            <person name="Javaid M."/>
            <person name="Lee S."/>
            <person name="Li M."/>
            <person name="Ming W."/>
            <person name="Munidasa M."/>
            <person name="Muniz J."/>
            <person name="Nguyen L."/>
            <person name="Hughes D."/>
            <person name="Osuji N."/>
            <person name="Pu L.-L."/>
            <person name="Puazo M."/>
            <person name="Qu C."/>
            <person name="Quiroz J."/>
            <person name="Raj R."/>
            <person name="Weissenberger G."/>
            <person name="Xin Y."/>
            <person name="Zou X."/>
            <person name="Han Y."/>
            <person name="Worley K."/>
            <person name="Muzny D."/>
            <person name="Gibbs R."/>
        </authorList>
    </citation>
    <scope>NUCLEOTIDE SEQUENCE</scope>
    <source>
        <strain evidence="1">Sampled in the wild</strain>
    </source>
</reference>
<gene>
    <name evidence="1" type="ORF">J437_LFUL000288</name>
</gene>
<keyword evidence="2" id="KW-1185">Reference proteome</keyword>
<dbReference type="EMBL" id="KZ308307">
    <property type="protein sequence ID" value="KAG8226983.1"/>
    <property type="molecule type" value="Genomic_DNA"/>
</dbReference>
<proteinExistence type="predicted"/>
<dbReference type="Proteomes" id="UP000792457">
    <property type="component" value="Unassembled WGS sequence"/>
</dbReference>
<name>A0A8K0NZA7_LADFU</name>
<organism evidence="1 2">
    <name type="scientific">Ladona fulva</name>
    <name type="common">Scarce chaser dragonfly</name>
    <name type="synonym">Libellula fulva</name>
    <dbReference type="NCBI Taxonomy" id="123851"/>
    <lineage>
        <taxon>Eukaryota</taxon>
        <taxon>Metazoa</taxon>
        <taxon>Ecdysozoa</taxon>
        <taxon>Arthropoda</taxon>
        <taxon>Hexapoda</taxon>
        <taxon>Insecta</taxon>
        <taxon>Pterygota</taxon>
        <taxon>Palaeoptera</taxon>
        <taxon>Odonata</taxon>
        <taxon>Epiprocta</taxon>
        <taxon>Anisoptera</taxon>
        <taxon>Libelluloidea</taxon>
        <taxon>Libellulidae</taxon>
        <taxon>Ladona</taxon>
    </lineage>
</organism>
<accession>A0A8K0NZA7</accession>
<evidence type="ECO:0000313" key="2">
    <source>
        <dbReference type="Proteomes" id="UP000792457"/>
    </source>
</evidence>
<evidence type="ECO:0000313" key="1">
    <source>
        <dbReference type="EMBL" id="KAG8226983.1"/>
    </source>
</evidence>
<protein>
    <submittedName>
        <fullName evidence="1">Uncharacterized protein</fullName>
    </submittedName>
</protein>